<proteinExistence type="inferred from homology"/>
<dbReference type="GO" id="GO:0016020">
    <property type="term" value="C:membrane"/>
    <property type="evidence" value="ECO:0007669"/>
    <property type="project" value="InterPro"/>
</dbReference>
<feature type="domain" description="EamA" evidence="3">
    <location>
        <begin position="266"/>
        <end position="336"/>
    </location>
</feature>
<evidence type="ECO:0000259" key="3">
    <source>
        <dbReference type="Pfam" id="PF00892"/>
    </source>
</evidence>
<feature type="transmembrane region" description="Helical" evidence="2">
    <location>
        <begin position="116"/>
        <end position="134"/>
    </location>
</feature>
<feature type="transmembrane region" description="Helical" evidence="2">
    <location>
        <begin position="89"/>
        <end position="110"/>
    </location>
</feature>
<keyword evidence="2" id="KW-1133">Transmembrane helix</keyword>
<evidence type="ECO:0000256" key="2">
    <source>
        <dbReference type="SAM" id="Phobius"/>
    </source>
</evidence>
<dbReference type="InterPro" id="IPR037185">
    <property type="entry name" value="EmrE-like"/>
</dbReference>
<feature type="transmembrane region" description="Helical" evidence="2">
    <location>
        <begin position="176"/>
        <end position="198"/>
    </location>
</feature>
<organism evidence="4 5">
    <name type="scientific">Agromyces rhizosphaerae</name>
    <dbReference type="NCBI Taxonomy" id="88374"/>
    <lineage>
        <taxon>Bacteria</taxon>
        <taxon>Bacillati</taxon>
        <taxon>Actinomycetota</taxon>
        <taxon>Actinomycetes</taxon>
        <taxon>Micrococcales</taxon>
        <taxon>Microbacteriaceae</taxon>
        <taxon>Agromyces</taxon>
    </lineage>
</organism>
<comment type="caution">
    <text evidence="4">The sequence shown here is derived from an EMBL/GenBank/DDBJ whole genome shotgun (WGS) entry which is preliminary data.</text>
</comment>
<dbReference type="EMBL" id="BSDP01000001">
    <property type="protein sequence ID" value="GLI27827.1"/>
    <property type="molecule type" value="Genomic_DNA"/>
</dbReference>
<feature type="transmembrane region" description="Helical" evidence="2">
    <location>
        <begin position="30"/>
        <end position="49"/>
    </location>
</feature>
<evidence type="ECO:0000313" key="5">
    <source>
        <dbReference type="Proteomes" id="UP001144396"/>
    </source>
</evidence>
<dbReference type="Pfam" id="PF00892">
    <property type="entry name" value="EamA"/>
    <property type="match status" value="1"/>
</dbReference>
<evidence type="ECO:0000313" key="4">
    <source>
        <dbReference type="EMBL" id="GLI27827.1"/>
    </source>
</evidence>
<dbReference type="RefSeq" id="WP_281884689.1">
    <property type="nucleotide sequence ID" value="NZ_BSDP01000001.1"/>
</dbReference>
<keyword evidence="2" id="KW-0472">Membrane</keyword>
<keyword evidence="5" id="KW-1185">Reference proteome</keyword>
<feature type="transmembrane region" description="Helical" evidence="2">
    <location>
        <begin position="268"/>
        <end position="287"/>
    </location>
</feature>
<feature type="transmembrane region" description="Helical" evidence="2">
    <location>
        <begin position="321"/>
        <end position="338"/>
    </location>
</feature>
<feature type="transmembrane region" description="Helical" evidence="2">
    <location>
        <begin position="6"/>
        <end position="23"/>
    </location>
</feature>
<name>A0A9W6FRM4_9MICO</name>
<comment type="similarity">
    <text evidence="1">Belongs to the EamA transporter family.</text>
</comment>
<keyword evidence="2" id="KW-0812">Transmembrane</keyword>
<dbReference type="SUPFAM" id="SSF103481">
    <property type="entry name" value="Multidrug resistance efflux transporter EmrE"/>
    <property type="match status" value="1"/>
</dbReference>
<feature type="transmembrane region" description="Helical" evidence="2">
    <location>
        <begin position="146"/>
        <end position="164"/>
    </location>
</feature>
<dbReference type="Proteomes" id="UP001144396">
    <property type="component" value="Unassembled WGS sequence"/>
</dbReference>
<feature type="transmembrane region" description="Helical" evidence="2">
    <location>
        <begin position="293"/>
        <end position="314"/>
    </location>
</feature>
<feature type="transmembrane region" description="Helical" evidence="2">
    <location>
        <begin position="61"/>
        <end position="82"/>
    </location>
</feature>
<accession>A0A9W6FRM4</accession>
<reference evidence="4" key="1">
    <citation type="submission" date="2022-12" db="EMBL/GenBank/DDBJ databases">
        <title>Reference genome sequencing for broad-spectrum identification of bacterial and archaeal isolates by mass spectrometry.</title>
        <authorList>
            <person name="Sekiguchi Y."/>
            <person name="Tourlousse D.M."/>
        </authorList>
    </citation>
    <scope>NUCLEOTIDE SEQUENCE</scope>
    <source>
        <strain evidence="4">14</strain>
    </source>
</reference>
<evidence type="ECO:0000256" key="1">
    <source>
        <dbReference type="ARBA" id="ARBA00007362"/>
    </source>
</evidence>
<gene>
    <name evidence="4" type="ORF">ARHIZOSPH14_20690</name>
</gene>
<dbReference type="AlphaFoldDB" id="A0A9W6FRM4"/>
<protein>
    <recommendedName>
        <fullName evidence="3">EamA domain-containing protein</fullName>
    </recommendedName>
</protein>
<dbReference type="InterPro" id="IPR000620">
    <property type="entry name" value="EamA_dom"/>
</dbReference>
<sequence length="339" mass="33556">MLTVVVGLAGALVYGAADFLGGLAARRVSALLATAVAAGSGLVALLVAYPFVGGAWGRDDVLLGALSGIAGALALTLLYACLAIGPMSILSPLTAVVSAVVPMAWGLAAGETLAPIGYWALGIALVAVVLVGFVPEQGAVRPSVRGIAMAVGAGASIGTFLIIIDGTSDESGLVPLVMNRTVSVLVMAAAVTTLVLVARGRSRRWSRRAADAAAARASEDEPIAAEALHAAGAAGVAVHAGQPGPGADDDAPRGFVLRTPGMAAGIRFAIACGVVDVAANVLLLIGLRIGDLTVVSVLTAMYPAGTIVLAAIVLRERIAPVQWVGLVLAIAAAAMLAAA</sequence>